<keyword evidence="3" id="KW-1185">Reference proteome</keyword>
<dbReference type="Proteomes" id="UP001066276">
    <property type="component" value="Chromosome 4_2"/>
</dbReference>
<reference evidence="2" key="1">
    <citation type="journal article" date="2022" name="bioRxiv">
        <title>Sequencing and chromosome-scale assembly of the giantPleurodeles waltlgenome.</title>
        <authorList>
            <person name="Brown T."/>
            <person name="Elewa A."/>
            <person name="Iarovenko S."/>
            <person name="Subramanian E."/>
            <person name="Araus A.J."/>
            <person name="Petzold A."/>
            <person name="Susuki M."/>
            <person name="Suzuki K.-i.T."/>
            <person name="Hayashi T."/>
            <person name="Toyoda A."/>
            <person name="Oliveira C."/>
            <person name="Osipova E."/>
            <person name="Leigh N.D."/>
            <person name="Simon A."/>
            <person name="Yun M.H."/>
        </authorList>
    </citation>
    <scope>NUCLEOTIDE SEQUENCE</scope>
    <source>
        <strain evidence="2">20211129_DDA</strain>
        <tissue evidence="2">Liver</tissue>
    </source>
</reference>
<name>A0AAV7SIN3_PLEWA</name>
<evidence type="ECO:0000313" key="3">
    <source>
        <dbReference type="Proteomes" id="UP001066276"/>
    </source>
</evidence>
<evidence type="ECO:0008006" key="4">
    <source>
        <dbReference type="Google" id="ProtNLM"/>
    </source>
</evidence>
<feature type="transmembrane region" description="Helical" evidence="1">
    <location>
        <begin position="45"/>
        <end position="63"/>
    </location>
</feature>
<proteinExistence type="predicted"/>
<evidence type="ECO:0000313" key="2">
    <source>
        <dbReference type="EMBL" id="KAJ1163892.1"/>
    </source>
</evidence>
<evidence type="ECO:0000256" key="1">
    <source>
        <dbReference type="SAM" id="Phobius"/>
    </source>
</evidence>
<comment type="caution">
    <text evidence="2">The sequence shown here is derived from an EMBL/GenBank/DDBJ whole genome shotgun (WGS) entry which is preliminary data.</text>
</comment>
<sequence>MVPAAHRPRRQLSSPPFGLVLLSSGAFTVQRWVGGSPPRVWRRAAALWSRFAGGTLGLSFVLVSSRHRAPVVMVRSWCRSQALRSPRAPGLPASLVRHLFRAFGV</sequence>
<feature type="transmembrane region" description="Helical" evidence="1">
    <location>
        <begin position="12"/>
        <end position="33"/>
    </location>
</feature>
<keyword evidence="1" id="KW-0472">Membrane</keyword>
<protein>
    <recommendedName>
        <fullName evidence="4">Secreted protein</fullName>
    </recommendedName>
</protein>
<dbReference type="AlphaFoldDB" id="A0AAV7SIN3"/>
<keyword evidence="1" id="KW-0812">Transmembrane</keyword>
<dbReference type="EMBL" id="JANPWB010000008">
    <property type="protein sequence ID" value="KAJ1163892.1"/>
    <property type="molecule type" value="Genomic_DNA"/>
</dbReference>
<keyword evidence="1" id="KW-1133">Transmembrane helix</keyword>
<gene>
    <name evidence="2" type="ORF">NDU88_004344</name>
</gene>
<accession>A0AAV7SIN3</accession>
<organism evidence="2 3">
    <name type="scientific">Pleurodeles waltl</name>
    <name type="common">Iberian ribbed newt</name>
    <dbReference type="NCBI Taxonomy" id="8319"/>
    <lineage>
        <taxon>Eukaryota</taxon>
        <taxon>Metazoa</taxon>
        <taxon>Chordata</taxon>
        <taxon>Craniata</taxon>
        <taxon>Vertebrata</taxon>
        <taxon>Euteleostomi</taxon>
        <taxon>Amphibia</taxon>
        <taxon>Batrachia</taxon>
        <taxon>Caudata</taxon>
        <taxon>Salamandroidea</taxon>
        <taxon>Salamandridae</taxon>
        <taxon>Pleurodelinae</taxon>
        <taxon>Pleurodeles</taxon>
    </lineage>
</organism>